<name>A0ABX0UG84_9FLAO</name>
<dbReference type="EMBL" id="JAASQL010000005">
    <property type="protein sequence ID" value="NIJ46201.1"/>
    <property type="molecule type" value="Genomic_DNA"/>
</dbReference>
<evidence type="ECO:0000256" key="3">
    <source>
        <dbReference type="ARBA" id="ARBA00023004"/>
    </source>
</evidence>
<evidence type="ECO:0000313" key="6">
    <source>
        <dbReference type="EMBL" id="NIJ46201.1"/>
    </source>
</evidence>
<evidence type="ECO:0000313" key="7">
    <source>
        <dbReference type="Proteomes" id="UP000745859"/>
    </source>
</evidence>
<gene>
    <name evidence="6" type="ORF">FHR24_002685</name>
</gene>
<evidence type="ECO:0000256" key="2">
    <source>
        <dbReference type="ARBA" id="ARBA00022723"/>
    </source>
</evidence>
<dbReference type="InterPro" id="IPR055557">
    <property type="entry name" value="DUF7133"/>
</dbReference>
<dbReference type="InterPro" id="IPR036909">
    <property type="entry name" value="Cyt_c-like_dom_sf"/>
</dbReference>
<dbReference type="PROSITE" id="PS51007">
    <property type="entry name" value="CYTC"/>
    <property type="match status" value="1"/>
</dbReference>
<keyword evidence="7" id="KW-1185">Reference proteome</keyword>
<evidence type="ECO:0000259" key="5">
    <source>
        <dbReference type="PROSITE" id="PS51007"/>
    </source>
</evidence>
<keyword evidence="3 4" id="KW-0408">Iron</keyword>
<organism evidence="6 7">
    <name type="scientific">Wenyingzhuangia heitensis</name>
    <dbReference type="NCBI Taxonomy" id="1487859"/>
    <lineage>
        <taxon>Bacteria</taxon>
        <taxon>Pseudomonadati</taxon>
        <taxon>Bacteroidota</taxon>
        <taxon>Flavobacteriia</taxon>
        <taxon>Flavobacteriales</taxon>
        <taxon>Flavobacteriaceae</taxon>
        <taxon>Wenyingzhuangia</taxon>
    </lineage>
</organism>
<dbReference type="Proteomes" id="UP000745859">
    <property type="component" value="Unassembled WGS sequence"/>
</dbReference>
<dbReference type="SUPFAM" id="SSF63829">
    <property type="entry name" value="Calcium-dependent phosphotriesterase"/>
    <property type="match status" value="1"/>
</dbReference>
<dbReference type="PANTHER" id="PTHR33546:SF1">
    <property type="entry name" value="LARGE, MULTIFUNCTIONAL SECRETED PROTEIN"/>
    <property type="match status" value="1"/>
</dbReference>
<dbReference type="SUPFAM" id="SSF46626">
    <property type="entry name" value="Cytochrome c"/>
    <property type="match status" value="1"/>
</dbReference>
<keyword evidence="1 4" id="KW-0349">Heme</keyword>
<evidence type="ECO:0000256" key="4">
    <source>
        <dbReference type="PROSITE-ProRule" id="PRU00433"/>
    </source>
</evidence>
<evidence type="ECO:0000256" key="1">
    <source>
        <dbReference type="ARBA" id="ARBA00022617"/>
    </source>
</evidence>
<dbReference type="Pfam" id="PF23500">
    <property type="entry name" value="DUF7133"/>
    <property type="match status" value="1"/>
</dbReference>
<dbReference type="RefSeq" id="WP_167189815.1">
    <property type="nucleotide sequence ID" value="NZ_JAASQL010000005.1"/>
</dbReference>
<dbReference type="InterPro" id="IPR011042">
    <property type="entry name" value="6-blade_b-propeller_TolB-like"/>
</dbReference>
<reference evidence="6 7" key="1">
    <citation type="submission" date="2020-03" db="EMBL/GenBank/DDBJ databases">
        <title>Genomic Encyclopedia of Type Strains, Phase IV (KMG-IV): sequencing the most valuable type-strain genomes for metagenomic binning, comparative biology and taxonomic classification.</title>
        <authorList>
            <person name="Goeker M."/>
        </authorList>
    </citation>
    <scope>NUCLEOTIDE SEQUENCE [LARGE SCALE GENOMIC DNA]</scope>
    <source>
        <strain evidence="6 7">DSM 101599</strain>
    </source>
</reference>
<proteinExistence type="predicted"/>
<protein>
    <submittedName>
        <fullName evidence="6">Mono/diheme cytochrome c family protein</fullName>
    </submittedName>
</protein>
<accession>A0ABX0UG84</accession>
<dbReference type="InterPro" id="IPR009056">
    <property type="entry name" value="Cyt_c-like_dom"/>
</dbReference>
<dbReference type="Pfam" id="PF00034">
    <property type="entry name" value="Cytochrom_C"/>
    <property type="match status" value="1"/>
</dbReference>
<dbReference type="PANTHER" id="PTHR33546">
    <property type="entry name" value="LARGE, MULTIFUNCTIONAL SECRETED PROTEIN-RELATED"/>
    <property type="match status" value="1"/>
</dbReference>
<dbReference type="Gene3D" id="1.10.760.10">
    <property type="entry name" value="Cytochrome c-like domain"/>
    <property type="match status" value="1"/>
</dbReference>
<sequence length="743" mass="84348">MKNTYYILISFLFFLNSCNNHNFNEPTISLDSYVVEDGFSLKAIAAEPFIEAPVSMSFDDKGRIWVVQMKAYMQNLEGTGEDTPNGRISILEDLDNDGVTDHVKVFLDSLVLPRAIAHVYGGLLYAEPPNLWFVDIENDKPKNKVLVDAHYTKGGNVEHRPNGLMMNIDNWIYNAKSSARYQRKNGVWIKEQTSFRGQWGISKDNFGRIYHNNNSVVLKGDLVLPNTHTKNPFFNPSAALGKKLTPNQKIYPLHATSINRGYIKGRLDKDSIVINATAACSPLIYRGNQFGKNYNENAFVCIPEGNLIKRIVLTQTSNNIHGKQAIPEQEFIASTDEGFRPVNLFNGPDGSIYIVDMHRGILQDKAFLTPYLKNLYSKKKLDTIMGMGRILKVEKNNNPPFKIINFNNLKTKELVQLLEHSNGWYRDRAQQLLITKKDYSSVILLKKLIKTSKNSIAQIHALHTLNGLDAISFNYLEEVITYTNQSKTTSHALVLLEKFANSNYSTKMLILINSLIHKKDSEIDLYISNSLGNWMQLAPKNYFPVLTKIADRYKDQAIYQEGIISSVRGLEAEFLFFAEQKKLNPILIKLLNSALEKKIEQQLKQNKKQKNKHQKSIKSGQKIFNNICATCHGNQGQGIESLAPPFVKSEYISESLDRLALILLHGLSGPIHVNGERYNLAATMPGLGNNPEYTDEDIQNIIYYLQDTFSQEEKNISIQKIKSLRKTTPKEGVFTEKELLKIK</sequence>
<dbReference type="Gene3D" id="2.120.10.30">
    <property type="entry name" value="TolB, C-terminal domain"/>
    <property type="match status" value="1"/>
</dbReference>
<keyword evidence="2 4" id="KW-0479">Metal-binding</keyword>
<comment type="caution">
    <text evidence="6">The sequence shown here is derived from an EMBL/GenBank/DDBJ whole genome shotgun (WGS) entry which is preliminary data.</text>
</comment>
<feature type="domain" description="Cytochrome c" evidence="5">
    <location>
        <begin position="615"/>
        <end position="709"/>
    </location>
</feature>